<dbReference type="EMBL" id="FMAG01000014">
    <property type="protein sequence ID" value="SCB49824.1"/>
    <property type="molecule type" value="Genomic_DNA"/>
</dbReference>
<accession>A0A1C3XCY0</accession>
<dbReference type="Proteomes" id="UP000199101">
    <property type="component" value="Unassembled WGS sequence"/>
</dbReference>
<dbReference type="InterPro" id="IPR000182">
    <property type="entry name" value="GNAT_dom"/>
</dbReference>
<name>A0A1C3XCY0_9HYPH</name>
<evidence type="ECO:0000313" key="3">
    <source>
        <dbReference type="Proteomes" id="UP000199101"/>
    </source>
</evidence>
<dbReference type="Pfam" id="PF13508">
    <property type="entry name" value="Acetyltransf_7"/>
    <property type="match status" value="1"/>
</dbReference>
<dbReference type="GO" id="GO:0016747">
    <property type="term" value="F:acyltransferase activity, transferring groups other than amino-acyl groups"/>
    <property type="evidence" value="ECO:0007669"/>
    <property type="project" value="InterPro"/>
</dbReference>
<evidence type="ECO:0000259" key="1">
    <source>
        <dbReference type="PROSITE" id="PS51186"/>
    </source>
</evidence>
<feature type="domain" description="N-acetyltransferase" evidence="1">
    <location>
        <begin position="1"/>
        <end position="177"/>
    </location>
</feature>
<dbReference type="CDD" id="cd04301">
    <property type="entry name" value="NAT_SF"/>
    <property type="match status" value="1"/>
</dbReference>
<protein>
    <submittedName>
        <fullName evidence="2">Acetyltransferase (GNAT) domain-containing protein</fullName>
    </submittedName>
</protein>
<dbReference type="Gene3D" id="3.40.630.30">
    <property type="match status" value="1"/>
</dbReference>
<keyword evidence="3" id="KW-1185">Reference proteome</keyword>
<sequence>MEFTFAKSSDIDFISSGFSQIKTLPTIKEGPAYADSGWIASRLELRTDPLYQLRQFSIANINSFRVGFIQILDFDLLKEHFRFYKALGLYDVNGEVLNFTAPLSIINSIYVENGFRRRGIGSAMIEHVKNNCKRSIGILYSKHNSENIEFYLNSGFMKFVPDYNNIKRNTEIFLMVAEVFSNGRL</sequence>
<dbReference type="RefSeq" id="WP_092719906.1">
    <property type="nucleotide sequence ID" value="NZ_FMAG01000014.1"/>
</dbReference>
<reference evidence="3" key="1">
    <citation type="submission" date="2016-08" db="EMBL/GenBank/DDBJ databases">
        <authorList>
            <person name="Varghese N."/>
            <person name="Submissions Spin"/>
        </authorList>
    </citation>
    <scope>NUCLEOTIDE SEQUENCE [LARGE SCALE GENOMIC DNA]</scope>
    <source>
        <strain evidence="3">HAMBI 2975</strain>
    </source>
</reference>
<dbReference type="OrthoDB" id="143110at2"/>
<dbReference type="AlphaFoldDB" id="A0A1C3XCY0"/>
<dbReference type="PROSITE" id="PS51186">
    <property type="entry name" value="GNAT"/>
    <property type="match status" value="1"/>
</dbReference>
<organism evidence="2 3">
    <name type="scientific">Rhizobium multihospitium</name>
    <dbReference type="NCBI Taxonomy" id="410764"/>
    <lineage>
        <taxon>Bacteria</taxon>
        <taxon>Pseudomonadati</taxon>
        <taxon>Pseudomonadota</taxon>
        <taxon>Alphaproteobacteria</taxon>
        <taxon>Hyphomicrobiales</taxon>
        <taxon>Rhizobiaceae</taxon>
        <taxon>Rhizobium/Agrobacterium group</taxon>
        <taxon>Rhizobium</taxon>
    </lineage>
</organism>
<keyword evidence="2" id="KW-0808">Transferase</keyword>
<dbReference type="SUPFAM" id="SSF55729">
    <property type="entry name" value="Acyl-CoA N-acyltransferases (Nat)"/>
    <property type="match status" value="1"/>
</dbReference>
<evidence type="ECO:0000313" key="2">
    <source>
        <dbReference type="EMBL" id="SCB49824.1"/>
    </source>
</evidence>
<proteinExistence type="predicted"/>
<gene>
    <name evidence="2" type="ORF">GA0061103_0692</name>
</gene>
<dbReference type="InterPro" id="IPR016181">
    <property type="entry name" value="Acyl_CoA_acyltransferase"/>
</dbReference>